<organism evidence="1">
    <name type="scientific">Nothobranchius kadleci</name>
    <name type="common">African annual killifish</name>
    <dbReference type="NCBI Taxonomy" id="1051664"/>
    <lineage>
        <taxon>Eukaryota</taxon>
        <taxon>Metazoa</taxon>
        <taxon>Chordata</taxon>
        <taxon>Craniata</taxon>
        <taxon>Vertebrata</taxon>
        <taxon>Euteleostomi</taxon>
        <taxon>Actinopterygii</taxon>
        <taxon>Neopterygii</taxon>
        <taxon>Teleostei</taxon>
        <taxon>Neoteleostei</taxon>
        <taxon>Acanthomorphata</taxon>
        <taxon>Ovalentaria</taxon>
        <taxon>Atherinomorphae</taxon>
        <taxon>Cyprinodontiformes</taxon>
        <taxon>Nothobranchiidae</taxon>
        <taxon>Nothobranchius</taxon>
    </lineage>
</organism>
<protein>
    <submittedName>
        <fullName evidence="1">Uncharacterized protein</fullName>
    </submittedName>
</protein>
<feature type="non-terminal residue" evidence="1">
    <location>
        <position position="141"/>
    </location>
</feature>
<sequence>GWGCYGRRRFEAQWCAARRSLCSSAAPRTATPWDAVLHSGPWTAPERQSRPAGTFHLINWLFKSGQLELIRGEKCLWLQRQRVFSPRWWFPGFCGVNQLVFVTLEHFECLGHYFELTGKFWVLVCLLDHLVGKLPGGVFPF</sequence>
<proteinExistence type="predicted"/>
<dbReference type="AlphaFoldDB" id="A0A1A8BJQ9"/>
<reference evidence="1" key="1">
    <citation type="submission" date="2016-05" db="EMBL/GenBank/DDBJ databases">
        <authorList>
            <person name="Lavstsen T."/>
            <person name="Jespersen J.S."/>
        </authorList>
    </citation>
    <scope>NUCLEOTIDE SEQUENCE</scope>
    <source>
        <tissue evidence="1">Brain</tissue>
    </source>
</reference>
<reference evidence="1" key="2">
    <citation type="submission" date="2016-06" db="EMBL/GenBank/DDBJ databases">
        <title>The genome of a short-lived fish provides insights into sex chromosome evolution and the genetic control of aging.</title>
        <authorList>
            <person name="Reichwald K."/>
            <person name="Felder M."/>
            <person name="Petzold A."/>
            <person name="Koch P."/>
            <person name="Groth M."/>
            <person name="Platzer M."/>
        </authorList>
    </citation>
    <scope>NUCLEOTIDE SEQUENCE</scope>
    <source>
        <tissue evidence="1">Brain</tissue>
    </source>
</reference>
<dbReference type="EMBL" id="HADZ01003177">
    <property type="protein sequence ID" value="SBP67118.1"/>
    <property type="molecule type" value="Transcribed_RNA"/>
</dbReference>
<gene>
    <name evidence="1" type="primary">Nfu_g_1_019886</name>
</gene>
<evidence type="ECO:0000313" key="1">
    <source>
        <dbReference type="EMBL" id="SBP67118.1"/>
    </source>
</evidence>
<name>A0A1A8BJQ9_NOTKA</name>
<feature type="non-terminal residue" evidence="1">
    <location>
        <position position="1"/>
    </location>
</feature>
<accession>A0A1A8BJQ9</accession>